<evidence type="ECO:0000256" key="2">
    <source>
        <dbReference type="ARBA" id="ARBA00022553"/>
    </source>
</evidence>
<dbReference type="InterPro" id="IPR050091">
    <property type="entry name" value="PKS_NRPS_Biosynth_Enz"/>
</dbReference>
<dbReference type="InterPro" id="IPR020806">
    <property type="entry name" value="PKS_PP-bd"/>
</dbReference>
<dbReference type="InterPro" id="IPR006162">
    <property type="entry name" value="Ppantetheine_attach_site"/>
</dbReference>
<organism evidence="6 7">
    <name type="scientific">Streptomyces niphimycinicus</name>
    <dbReference type="NCBI Taxonomy" id="2842201"/>
    <lineage>
        <taxon>Bacteria</taxon>
        <taxon>Bacillati</taxon>
        <taxon>Actinomycetota</taxon>
        <taxon>Actinomycetes</taxon>
        <taxon>Kitasatosporales</taxon>
        <taxon>Streptomycetaceae</taxon>
        <taxon>Streptomyces</taxon>
    </lineage>
</organism>
<dbReference type="PROSITE" id="PS00012">
    <property type="entry name" value="PHOSPHOPANTETHEINE"/>
    <property type="match status" value="1"/>
</dbReference>
<dbReference type="InterPro" id="IPR009081">
    <property type="entry name" value="PP-bd_ACP"/>
</dbReference>
<dbReference type="SMART" id="SM00823">
    <property type="entry name" value="PKS_PP"/>
    <property type="match status" value="1"/>
</dbReference>
<dbReference type="CDD" id="cd08956">
    <property type="entry name" value="KR_3_FAS_SDR_x"/>
    <property type="match status" value="1"/>
</dbReference>
<keyword evidence="3" id="KW-0808">Transferase</keyword>
<dbReference type="InterPro" id="IPR013968">
    <property type="entry name" value="PKS_KR"/>
</dbReference>
<dbReference type="SMART" id="SM00822">
    <property type="entry name" value="PKS_KR"/>
    <property type="match status" value="1"/>
</dbReference>
<reference evidence="6 7" key="1">
    <citation type="submission" date="2021-06" db="EMBL/GenBank/DDBJ databases">
        <authorList>
            <person name="Pan X."/>
        </authorList>
    </citation>
    <scope>NUCLEOTIDE SEQUENCE [LARGE SCALE GENOMIC DNA]</scope>
    <source>
        <strain evidence="6 7">4503</strain>
    </source>
</reference>
<dbReference type="PANTHER" id="PTHR43775:SF51">
    <property type="entry name" value="INACTIVE PHENOLPHTHIOCEROL SYNTHESIS POLYKETIDE SYNTHASE TYPE I PKS1-RELATED"/>
    <property type="match status" value="1"/>
</dbReference>
<keyword evidence="2" id="KW-0597">Phosphoprotein</keyword>
<dbReference type="RefSeq" id="WP_216345091.1">
    <property type="nucleotide sequence ID" value="NZ_JAHLEM010000398.1"/>
</dbReference>
<keyword evidence="4" id="KW-0511">Multifunctional enzyme</keyword>
<proteinExistence type="predicted"/>
<dbReference type="SMART" id="SM01294">
    <property type="entry name" value="PKS_PP_betabranch"/>
    <property type="match status" value="1"/>
</dbReference>
<protein>
    <submittedName>
        <fullName evidence="6">KR domain-containing protein</fullName>
    </submittedName>
</protein>
<sequence length="369" mass="38826">HPLSAVVHAAGVLDDGVVESLTPERVDKVLRPKVDAALHLHELTRDLDLSAFILFSSVSGTFGGAGQANYAAGNAFMDALAQHRRAAGLPAASLVWGPWTQDGGMTTELADADVTRMTRTGMVALTPEAGLALFDATRDLDGAVLVPMTMDMSSVGEPVPALLRGLVRGPARRTAESAATSTGVDPAAELKQHLAGKSEAERERILVDLVCDQVAIVLGYASGQAIEPGHAFKDLGFDSLSAVELRNRLNAITGTRLPATLVFDYPTPASLGRFLREEVTPADGPATEPVFGELDRLESTLSALDSDGETRDKVMARLQGLVAKWSAGGTGQVSGTAMALDDEMDDDSEIESATADEIFKLIDDEFGTS</sequence>
<evidence type="ECO:0000313" key="7">
    <source>
        <dbReference type="Proteomes" id="UP000720508"/>
    </source>
</evidence>
<dbReference type="PROSITE" id="PS50075">
    <property type="entry name" value="CARRIER"/>
    <property type="match status" value="1"/>
</dbReference>
<feature type="domain" description="Carrier" evidence="5">
    <location>
        <begin position="204"/>
        <end position="279"/>
    </location>
</feature>
<dbReference type="InterPro" id="IPR057326">
    <property type="entry name" value="KR_dom"/>
</dbReference>
<evidence type="ECO:0000256" key="1">
    <source>
        <dbReference type="ARBA" id="ARBA00022450"/>
    </source>
</evidence>
<feature type="non-terminal residue" evidence="6">
    <location>
        <position position="1"/>
    </location>
</feature>
<dbReference type="EMBL" id="JAHLEM010000398">
    <property type="protein sequence ID" value="MBU3868216.1"/>
    <property type="molecule type" value="Genomic_DNA"/>
</dbReference>
<dbReference type="Pfam" id="PF08659">
    <property type="entry name" value="KR"/>
    <property type="match status" value="1"/>
</dbReference>
<keyword evidence="1" id="KW-0596">Phosphopantetheine</keyword>
<dbReference type="PANTHER" id="PTHR43775">
    <property type="entry name" value="FATTY ACID SYNTHASE"/>
    <property type="match status" value="1"/>
</dbReference>
<evidence type="ECO:0000256" key="4">
    <source>
        <dbReference type="ARBA" id="ARBA00023268"/>
    </source>
</evidence>
<accession>A0ABS6CNA5</accession>
<dbReference type="Proteomes" id="UP000720508">
    <property type="component" value="Unassembled WGS sequence"/>
</dbReference>
<evidence type="ECO:0000313" key="6">
    <source>
        <dbReference type="EMBL" id="MBU3868216.1"/>
    </source>
</evidence>
<keyword evidence="7" id="KW-1185">Reference proteome</keyword>
<comment type="caution">
    <text evidence="6">The sequence shown here is derived from an EMBL/GenBank/DDBJ whole genome shotgun (WGS) entry which is preliminary data.</text>
</comment>
<evidence type="ECO:0000259" key="5">
    <source>
        <dbReference type="PROSITE" id="PS50075"/>
    </source>
</evidence>
<evidence type="ECO:0000256" key="3">
    <source>
        <dbReference type="ARBA" id="ARBA00022679"/>
    </source>
</evidence>
<gene>
    <name evidence="6" type="ORF">KN815_30455</name>
</gene>
<dbReference type="Pfam" id="PF00550">
    <property type="entry name" value="PP-binding"/>
    <property type="match status" value="1"/>
</dbReference>
<name>A0ABS6CNA5_9ACTN</name>